<evidence type="ECO:0000256" key="1">
    <source>
        <dbReference type="SAM" id="MobiDB-lite"/>
    </source>
</evidence>
<comment type="caution">
    <text evidence="2">The sequence shown here is derived from an EMBL/GenBank/DDBJ whole genome shotgun (WGS) entry which is preliminary data.</text>
</comment>
<protein>
    <recommendedName>
        <fullName evidence="4">Stringent starvation protein B</fullName>
    </recommendedName>
</protein>
<organism evidence="2 3">
    <name type="scientific">Roseibium aggregatum</name>
    <dbReference type="NCBI Taxonomy" id="187304"/>
    <lineage>
        <taxon>Bacteria</taxon>
        <taxon>Pseudomonadati</taxon>
        <taxon>Pseudomonadota</taxon>
        <taxon>Alphaproteobacteria</taxon>
        <taxon>Hyphomicrobiales</taxon>
        <taxon>Stappiaceae</taxon>
        <taxon>Roseibium</taxon>
    </lineage>
</organism>
<dbReference type="RefSeq" id="WP_190292181.1">
    <property type="nucleotide sequence ID" value="NZ_JABFCZ010000015.1"/>
</dbReference>
<gene>
    <name evidence="2" type="ORF">HK439_14225</name>
</gene>
<dbReference type="InterPro" id="IPR036760">
    <property type="entry name" value="SspB-like_sf"/>
</dbReference>
<dbReference type="EMBL" id="JABFCZ010000015">
    <property type="protein sequence ID" value="MBD1547420.1"/>
    <property type="molecule type" value="Genomic_DNA"/>
</dbReference>
<sequence length="192" mass="21180">MSEDLLRYDILIQDALRGAVKKILAEVGRTGLPGEHHFYIAFDTRAPGVRISQRLKERYPQEMTIVLQHQFWDLAIGEHAFEVGLSFGGVAEKLLVPYSAIKGFFDPSVQFALEFDPGKTAEELPEELLEAVEELARVEQEEAENAAGNDEKQLAETASSETGTKEKASASDKDKGDASGQVVSLDAFRKKP</sequence>
<name>A0A926S6P3_9HYPH</name>
<dbReference type="InterPro" id="IPR007481">
    <property type="entry name" value="SspB"/>
</dbReference>
<dbReference type="Proteomes" id="UP000598467">
    <property type="component" value="Unassembled WGS sequence"/>
</dbReference>
<dbReference type="SUPFAM" id="SSF101738">
    <property type="entry name" value="SspB-like"/>
    <property type="match status" value="1"/>
</dbReference>
<evidence type="ECO:0000313" key="3">
    <source>
        <dbReference type="Proteomes" id="UP000598467"/>
    </source>
</evidence>
<accession>A0A926S6P3</accession>
<evidence type="ECO:0000313" key="2">
    <source>
        <dbReference type="EMBL" id="MBD1547420.1"/>
    </source>
</evidence>
<reference evidence="2" key="1">
    <citation type="submission" date="2020-05" db="EMBL/GenBank/DDBJ databases">
        <title>Identification of trans-AT polyketide cluster in two marine bacteria, producers of a novel glutaramide-containing polyketide sesbanimide D and analogs.</title>
        <authorList>
            <person name="Kacar D."/>
            <person name="Rodriguez P."/>
            <person name="Canedo L."/>
            <person name="Gonzalez E."/>
            <person name="Galan B."/>
            <person name="De La Calle F."/>
            <person name="Garcia J.L."/>
        </authorList>
    </citation>
    <scope>NUCLEOTIDE SEQUENCE</scope>
    <source>
        <strain evidence="2">PHM038</strain>
    </source>
</reference>
<dbReference type="Gene3D" id="2.30.30.220">
    <property type="entry name" value="SspB-like"/>
    <property type="match status" value="1"/>
</dbReference>
<dbReference type="Pfam" id="PF04386">
    <property type="entry name" value="SspB"/>
    <property type="match status" value="1"/>
</dbReference>
<evidence type="ECO:0008006" key="4">
    <source>
        <dbReference type="Google" id="ProtNLM"/>
    </source>
</evidence>
<feature type="compositionally biased region" description="Basic and acidic residues" evidence="1">
    <location>
        <begin position="163"/>
        <end position="177"/>
    </location>
</feature>
<dbReference type="AlphaFoldDB" id="A0A926S6P3"/>
<feature type="region of interest" description="Disordered" evidence="1">
    <location>
        <begin position="136"/>
        <end position="192"/>
    </location>
</feature>
<proteinExistence type="predicted"/>